<evidence type="ECO:0000313" key="1">
    <source>
        <dbReference type="EMBL" id="GAJ15874.1"/>
    </source>
</evidence>
<organism evidence="1">
    <name type="scientific">marine sediment metagenome</name>
    <dbReference type="NCBI Taxonomy" id="412755"/>
    <lineage>
        <taxon>unclassified sequences</taxon>
        <taxon>metagenomes</taxon>
        <taxon>ecological metagenomes</taxon>
    </lineage>
</organism>
<feature type="non-terminal residue" evidence="1">
    <location>
        <position position="1"/>
    </location>
</feature>
<sequence>PGSYVALGNLGGYGHAWCELDGQILETTYTSARPVPDPEDYCPYGLFSDREVIELWPGALGEVFELGRNEGVKLNLIAEALCFQGLRKR</sequence>
<protein>
    <submittedName>
        <fullName evidence="1">Uncharacterized protein</fullName>
    </submittedName>
</protein>
<reference evidence="1" key="1">
    <citation type="journal article" date="2014" name="Front. Microbiol.">
        <title>High frequency of phylogenetically diverse reductive dehalogenase-homologous genes in deep subseafloor sedimentary metagenomes.</title>
        <authorList>
            <person name="Kawai M."/>
            <person name="Futagami T."/>
            <person name="Toyoda A."/>
            <person name="Takaki Y."/>
            <person name="Nishi S."/>
            <person name="Hori S."/>
            <person name="Arai W."/>
            <person name="Tsubouchi T."/>
            <person name="Morono Y."/>
            <person name="Uchiyama I."/>
            <person name="Ito T."/>
            <person name="Fujiyama A."/>
            <person name="Inagaki F."/>
            <person name="Takami H."/>
        </authorList>
    </citation>
    <scope>NUCLEOTIDE SEQUENCE</scope>
    <source>
        <strain evidence="1">Expedition CK06-06</strain>
    </source>
</reference>
<dbReference type="EMBL" id="BARW01027505">
    <property type="protein sequence ID" value="GAJ15874.1"/>
    <property type="molecule type" value="Genomic_DNA"/>
</dbReference>
<comment type="caution">
    <text evidence="1">The sequence shown here is derived from an EMBL/GenBank/DDBJ whole genome shotgun (WGS) entry which is preliminary data.</text>
</comment>
<accession>X1UED6</accession>
<name>X1UED6_9ZZZZ</name>
<gene>
    <name evidence="1" type="ORF">S12H4_44611</name>
</gene>
<proteinExistence type="predicted"/>
<dbReference type="AlphaFoldDB" id="X1UED6"/>